<evidence type="ECO:0000256" key="9">
    <source>
        <dbReference type="ARBA" id="ARBA00023242"/>
    </source>
</evidence>
<dbReference type="OrthoDB" id="10033309at2759"/>
<evidence type="ECO:0000256" key="4">
    <source>
        <dbReference type="ARBA" id="ARBA00022490"/>
    </source>
</evidence>
<evidence type="ECO:0000256" key="5">
    <source>
        <dbReference type="ARBA" id="ARBA00022701"/>
    </source>
</evidence>
<protein>
    <recommendedName>
        <fullName evidence="10">Dynein light chain</fullName>
    </recommendedName>
</protein>
<dbReference type="GO" id="GO:0005874">
    <property type="term" value="C:microtubule"/>
    <property type="evidence" value="ECO:0007669"/>
    <property type="project" value="UniProtKB-KW"/>
</dbReference>
<keyword evidence="10" id="KW-0243">Dynein</keyword>
<evidence type="ECO:0000256" key="6">
    <source>
        <dbReference type="ARBA" id="ARBA00022816"/>
    </source>
</evidence>
<evidence type="ECO:0000313" key="12">
    <source>
        <dbReference type="Proteomes" id="UP000748531"/>
    </source>
</evidence>
<dbReference type="Pfam" id="PF01221">
    <property type="entry name" value="Dynein_light"/>
    <property type="match status" value="1"/>
</dbReference>
<keyword evidence="8 10" id="KW-0206">Cytoskeleton</keyword>
<comment type="caution">
    <text evidence="11">The sequence shown here is derived from an EMBL/GenBank/DDBJ whole genome shotgun (WGS) entry which is preliminary data.</text>
</comment>
<dbReference type="Gene3D" id="3.30.740.10">
    <property type="entry name" value="Protein Inhibitor Of Neuronal Nitric Oxide Synthase"/>
    <property type="match status" value="1"/>
</dbReference>
<dbReference type="GO" id="GO:0045505">
    <property type="term" value="F:dynein intermediate chain binding"/>
    <property type="evidence" value="ECO:0007669"/>
    <property type="project" value="TreeGrafter"/>
</dbReference>
<sequence length="104" mass="12001">MTLDRHIVAVHSERALIKSTDMEAQKQQDAIEMCLAAMHEFDHERDIAAALKKEFDKKYSPTWHCFVGTQFGSYVSHEKGNFIYFVMLGRGVLLFKAVKNEYNS</sequence>
<keyword evidence="10" id="KW-0505">Motor protein</keyword>
<proteinExistence type="inferred from homology"/>
<evidence type="ECO:0000256" key="8">
    <source>
        <dbReference type="ARBA" id="ARBA00023212"/>
    </source>
</evidence>
<dbReference type="PANTHER" id="PTHR11886">
    <property type="entry name" value="DYNEIN LIGHT CHAIN"/>
    <property type="match status" value="1"/>
</dbReference>
<dbReference type="AlphaFoldDB" id="A0A8J4TQU4"/>
<dbReference type="GO" id="GO:0005634">
    <property type="term" value="C:nucleus"/>
    <property type="evidence" value="ECO:0007669"/>
    <property type="project" value="UniProtKB-SubCell"/>
</dbReference>
<keyword evidence="3" id="KW-0813">Transport</keyword>
<evidence type="ECO:0000256" key="2">
    <source>
        <dbReference type="ARBA" id="ARBA00004245"/>
    </source>
</evidence>
<evidence type="ECO:0000256" key="7">
    <source>
        <dbReference type="ARBA" id="ARBA00022927"/>
    </source>
</evidence>
<keyword evidence="9" id="KW-0539">Nucleus</keyword>
<accession>A0A8J4TQU4</accession>
<dbReference type="CDD" id="cd21452">
    <property type="entry name" value="DLC-like_DYNLL1_DYNLL2"/>
    <property type="match status" value="1"/>
</dbReference>
<comment type="similarity">
    <text evidence="10">Belongs to the dynein light chain family.</text>
</comment>
<comment type="subcellular location">
    <subcellularLocation>
        <location evidence="2 10">Cytoplasm</location>
        <location evidence="2 10">Cytoskeleton</location>
    </subcellularLocation>
    <subcellularLocation>
        <location evidence="1">Nucleus</location>
    </subcellularLocation>
</comment>
<gene>
    <name evidence="11" type="ORF">PHET_01882</name>
</gene>
<keyword evidence="6" id="KW-0509">mRNA transport</keyword>
<dbReference type="SUPFAM" id="SSF54648">
    <property type="entry name" value="DLC"/>
    <property type="match status" value="1"/>
</dbReference>
<dbReference type="PANTHER" id="PTHR11886:SF35">
    <property type="entry name" value="DYNEIN LIGHT CHAIN"/>
    <property type="match status" value="1"/>
</dbReference>
<reference evidence="11" key="1">
    <citation type="submission" date="2019-05" db="EMBL/GenBank/DDBJ databases">
        <title>Annotation for the trematode Paragonimus heterotremus.</title>
        <authorList>
            <person name="Choi Y.-J."/>
        </authorList>
    </citation>
    <scope>NUCLEOTIDE SEQUENCE</scope>
    <source>
        <strain evidence="11">LC</strain>
    </source>
</reference>
<keyword evidence="7" id="KW-0653">Protein transport</keyword>
<dbReference type="SMART" id="SM01375">
    <property type="entry name" value="Dynein_light"/>
    <property type="match status" value="1"/>
</dbReference>
<evidence type="ECO:0000313" key="11">
    <source>
        <dbReference type="EMBL" id="KAF5404459.1"/>
    </source>
</evidence>
<evidence type="ECO:0000256" key="10">
    <source>
        <dbReference type="RuleBase" id="RU365010"/>
    </source>
</evidence>
<evidence type="ECO:0000256" key="1">
    <source>
        <dbReference type="ARBA" id="ARBA00004123"/>
    </source>
</evidence>
<dbReference type="GO" id="GO:0015031">
    <property type="term" value="P:protein transport"/>
    <property type="evidence" value="ECO:0007669"/>
    <property type="project" value="UniProtKB-KW"/>
</dbReference>
<dbReference type="Proteomes" id="UP000748531">
    <property type="component" value="Unassembled WGS sequence"/>
</dbReference>
<name>A0A8J4TQU4_9TREM</name>
<keyword evidence="12" id="KW-1185">Reference proteome</keyword>
<organism evidence="11 12">
    <name type="scientific">Paragonimus heterotremus</name>
    <dbReference type="NCBI Taxonomy" id="100268"/>
    <lineage>
        <taxon>Eukaryota</taxon>
        <taxon>Metazoa</taxon>
        <taxon>Spiralia</taxon>
        <taxon>Lophotrochozoa</taxon>
        <taxon>Platyhelminthes</taxon>
        <taxon>Trematoda</taxon>
        <taxon>Digenea</taxon>
        <taxon>Plagiorchiida</taxon>
        <taxon>Troglotremata</taxon>
        <taxon>Troglotrematidae</taxon>
        <taxon>Paragonimus</taxon>
    </lineage>
</organism>
<dbReference type="GO" id="GO:0007017">
    <property type="term" value="P:microtubule-based process"/>
    <property type="evidence" value="ECO:0007669"/>
    <property type="project" value="InterPro"/>
</dbReference>
<evidence type="ECO:0000256" key="3">
    <source>
        <dbReference type="ARBA" id="ARBA00022448"/>
    </source>
</evidence>
<dbReference type="InterPro" id="IPR001372">
    <property type="entry name" value="Dynein_light_chain_typ-1/2"/>
</dbReference>
<dbReference type="EMBL" id="LUCH01000721">
    <property type="protein sequence ID" value="KAF5404459.1"/>
    <property type="molecule type" value="Genomic_DNA"/>
</dbReference>
<keyword evidence="5 10" id="KW-0493">Microtubule</keyword>
<dbReference type="FunFam" id="3.30.740.10:FF:000005">
    <property type="entry name" value="Dynein light chain"/>
    <property type="match status" value="1"/>
</dbReference>
<dbReference type="GO" id="GO:0051028">
    <property type="term" value="P:mRNA transport"/>
    <property type="evidence" value="ECO:0007669"/>
    <property type="project" value="UniProtKB-KW"/>
</dbReference>
<keyword evidence="4 10" id="KW-0963">Cytoplasm</keyword>
<dbReference type="InterPro" id="IPR037177">
    <property type="entry name" value="DLC_sf"/>
</dbReference>
<dbReference type="GO" id="GO:0005868">
    <property type="term" value="C:cytoplasmic dynein complex"/>
    <property type="evidence" value="ECO:0007669"/>
    <property type="project" value="TreeGrafter"/>
</dbReference>